<dbReference type="EMBL" id="HE999757">
    <property type="protein sequence ID" value="CCO12386.2"/>
    <property type="molecule type" value="Genomic_DNA"/>
</dbReference>
<keyword evidence="2" id="KW-1185">Reference proteome</keyword>
<dbReference type="STRING" id="1234679.BN424_2965"/>
<dbReference type="HOGENOM" id="CLU_2631680_0_0_9"/>
<evidence type="ECO:0000313" key="2">
    <source>
        <dbReference type="Proteomes" id="UP000000212"/>
    </source>
</evidence>
<reference evidence="2" key="1">
    <citation type="journal article" date="2013" name="Genome Announc.">
        <title>Complete Chromosome Sequence of Carnobacterium maltaromaticum LMA 28.</title>
        <authorList>
            <person name="Cailliez-Grimal C."/>
            <person name="Chaillou S."/>
            <person name="Anba-Mondoloni J."/>
            <person name="Loux V."/>
            <person name="Afzal M.I."/>
            <person name="Rahman A."/>
            <person name="Kergourlay G."/>
            <person name="Champomier-Verges M.C."/>
            <person name="Zagorec M."/>
            <person name="Dalgaard P."/>
            <person name="Leisner J.J."/>
            <person name="Prevost H."/>
            <person name="Revol-Junelles A.M."/>
            <person name="Borges F."/>
        </authorList>
    </citation>
    <scope>NUCLEOTIDE SEQUENCE</scope>
    <source>
        <strain evidence="2">LMA28</strain>
    </source>
</reference>
<protein>
    <submittedName>
        <fullName evidence="1">Uncharacterized protein</fullName>
    </submittedName>
</protein>
<sequence>MGKIEQHMNDTIIYYVEFTSQNQDKEKTIRKHRKLFAFRSFIYEEEVAELVKTYLANIIEITTVRKFLEGSFINNKT</sequence>
<organism evidence="1 2">
    <name type="scientific">Carnobacterium maltaromaticum LMA28</name>
    <dbReference type="NCBI Taxonomy" id="1234679"/>
    <lineage>
        <taxon>Bacteria</taxon>
        <taxon>Bacillati</taxon>
        <taxon>Bacillota</taxon>
        <taxon>Bacilli</taxon>
        <taxon>Lactobacillales</taxon>
        <taxon>Carnobacteriaceae</taxon>
        <taxon>Carnobacterium</taxon>
    </lineage>
</organism>
<dbReference type="Proteomes" id="UP000000212">
    <property type="component" value="Chromosome"/>
</dbReference>
<evidence type="ECO:0000313" key="1">
    <source>
        <dbReference type="EMBL" id="CCO12386.2"/>
    </source>
</evidence>
<gene>
    <name evidence="1" type="ORF">BN424_2965</name>
</gene>
<dbReference type="RefSeq" id="WP_015077397.1">
    <property type="nucleotide sequence ID" value="NC_019425.2"/>
</dbReference>
<proteinExistence type="predicted"/>
<accession>K8EUU2</accession>
<dbReference type="AlphaFoldDB" id="K8EUU2"/>
<dbReference type="KEGG" id="cml:BN424_2965"/>
<name>K8EUU2_CARML</name>